<dbReference type="EMBL" id="MN738867">
    <property type="protein sequence ID" value="QHT29022.1"/>
    <property type="molecule type" value="Genomic_DNA"/>
</dbReference>
<dbReference type="SUPFAM" id="SSF52540">
    <property type="entry name" value="P-loop containing nucleoside triphosphate hydrolases"/>
    <property type="match status" value="1"/>
</dbReference>
<reference evidence="1" key="1">
    <citation type="journal article" date="2020" name="Nature">
        <title>Giant virus diversity and host interactions through global metagenomics.</title>
        <authorList>
            <person name="Schulz F."/>
            <person name="Roux S."/>
            <person name="Paez-Espino D."/>
            <person name="Jungbluth S."/>
            <person name="Walsh D.A."/>
            <person name="Denef V.J."/>
            <person name="McMahon K.D."/>
            <person name="Konstantinidis K.T."/>
            <person name="Eloe-Fadrosh E.A."/>
            <person name="Kyrpides N.C."/>
            <person name="Woyke T."/>
        </authorList>
    </citation>
    <scope>NUCLEOTIDE SEQUENCE</scope>
    <source>
        <strain evidence="1">GVMAG-M-3300001351-8</strain>
    </source>
</reference>
<organism evidence="1">
    <name type="scientific">viral metagenome</name>
    <dbReference type="NCBI Taxonomy" id="1070528"/>
    <lineage>
        <taxon>unclassified sequences</taxon>
        <taxon>metagenomes</taxon>
        <taxon>organismal metagenomes</taxon>
    </lineage>
</organism>
<name>A0A6C0EJX4_9ZZZZ</name>
<sequence>MAIIGICGQPLSGKTTYINTLVENLGLDKCGLLKLEDYKINNGFIPGSYDFEAFIADINVNLKPIILLEGNFIFSNIKLITKIDIKIYIDTNDDINMTDISKRYSQNQFIITNGIITFIKPSRKYADIIIFPNKRYKVSIDLLKSYINNSLKITL</sequence>
<accession>A0A6C0EJX4</accession>
<proteinExistence type="predicted"/>
<dbReference type="Gene3D" id="3.40.50.300">
    <property type="entry name" value="P-loop containing nucleotide triphosphate hydrolases"/>
    <property type="match status" value="1"/>
</dbReference>
<evidence type="ECO:0000313" key="1">
    <source>
        <dbReference type="EMBL" id="QHT29022.1"/>
    </source>
</evidence>
<protein>
    <submittedName>
        <fullName evidence="1">Uncharacterized protein</fullName>
    </submittedName>
</protein>
<dbReference type="InterPro" id="IPR027417">
    <property type="entry name" value="P-loop_NTPase"/>
</dbReference>
<dbReference type="AlphaFoldDB" id="A0A6C0EJX4"/>